<sequence length="76" mass="8667">MSELSSFFGWMSVINIGILSVMGLAITLGRRQIASIHHALFNLSQPELYLLYFKFLAAYKLLTLFFCVVPWLALQL</sequence>
<keyword evidence="4" id="KW-1185">Reference proteome</keyword>
<feature type="transmembrane region" description="Helical" evidence="1">
    <location>
        <begin position="49"/>
        <end position="73"/>
    </location>
</feature>
<dbReference type="EMBL" id="JAOTJC010000013">
    <property type="protein sequence ID" value="MCU7555951.1"/>
    <property type="molecule type" value="Genomic_DNA"/>
</dbReference>
<dbReference type="Pfam" id="PF21742">
    <property type="entry name" value="DUF6868"/>
    <property type="match status" value="1"/>
</dbReference>
<accession>A0ABT2VRN3</accession>
<keyword evidence="1" id="KW-1133">Transmembrane helix</keyword>
<organism evidence="3 4">
    <name type="scientific">Alteromonas salexigens</name>
    <dbReference type="NCBI Taxonomy" id="2982530"/>
    <lineage>
        <taxon>Bacteria</taxon>
        <taxon>Pseudomonadati</taxon>
        <taxon>Pseudomonadota</taxon>
        <taxon>Gammaproteobacteria</taxon>
        <taxon>Alteromonadales</taxon>
        <taxon>Alteromonadaceae</taxon>
        <taxon>Alteromonas/Salinimonas group</taxon>
        <taxon>Alteromonas</taxon>
    </lineage>
</organism>
<feature type="transmembrane region" description="Helical" evidence="1">
    <location>
        <begin position="6"/>
        <end position="28"/>
    </location>
</feature>
<comment type="caution">
    <text evidence="3">The sequence shown here is derived from an EMBL/GenBank/DDBJ whole genome shotgun (WGS) entry which is preliminary data.</text>
</comment>
<feature type="domain" description="DUF6868" evidence="2">
    <location>
        <begin position="2"/>
        <end position="76"/>
    </location>
</feature>
<dbReference type="InterPro" id="IPR049220">
    <property type="entry name" value="DUF6868"/>
</dbReference>
<dbReference type="RefSeq" id="WP_262996124.1">
    <property type="nucleotide sequence ID" value="NZ_JAOTJC010000013.1"/>
</dbReference>
<keyword evidence="1" id="KW-0812">Transmembrane</keyword>
<evidence type="ECO:0000259" key="2">
    <source>
        <dbReference type="Pfam" id="PF21742"/>
    </source>
</evidence>
<evidence type="ECO:0000313" key="4">
    <source>
        <dbReference type="Proteomes" id="UP001209257"/>
    </source>
</evidence>
<reference evidence="4" key="1">
    <citation type="submission" date="2023-07" db="EMBL/GenBank/DDBJ databases">
        <title>Study on multiphase classification of strain Alteromonas salexigens isolated from the Yellow Sea.</title>
        <authorList>
            <person name="Sun L."/>
        </authorList>
    </citation>
    <scope>NUCLEOTIDE SEQUENCE [LARGE SCALE GENOMIC DNA]</scope>
    <source>
        <strain evidence="4">ASW11-19</strain>
    </source>
</reference>
<dbReference type="Proteomes" id="UP001209257">
    <property type="component" value="Unassembled WGS sequence"/>
</dbReference>
<evidence type="ECO:0000256" key="1">
    <source>
        <dbReference type="SAM" id="Phobius"/>
    </source>
</evidence>
<name>A0ABT2VRN3_9ALTE</name>
<gene>
    <name evidence="3" type="ORF">OCL06_15280</name>
</gene>
<keyword evidence="1" id="KW-0472">Membrane</keyword>
<protein>
    <recommendedName>
        <fullName evidence="2">DUF6868 domain-containing protein</fullName>
    </recommendedName>
</protein>
<proteinExistence type="predicted"/>
<evidence type="ECO:0000313" key="3">
    <source>
        <dbReference type="EMBL" id="MCU7555951.1"/>
    </source>
</evidence>